<dbReference type="InterPro" id="IPR013406">
    <property type="entry name" value="CHP02574_addiction_mod"/>
</dbReference>
<dbReference type="Proteomes" id="UP001606210">
    <property type="component" value="Unassembled WGS sequence"/>
</dbReference>
<comment type="caution">
    <text evidence="1">The sequence shown here is derived from an EMBL/GenBank/DDBJ whole genome shotgun (WGS) entry which is preliminary data.</text>
</comment>
<dbReference type="NCBIfam" id="TIGR02574">
    <property type="entry name" value="stabl_TIGR02574"/>
    <property type="match status" value="1"/>
</dbReference>
<dbReference type="EMBL" id="JBIGHV010000001">
    <property type="protein sequence ID" value="MFG6428435.1"/>
    <property type="molecule type" value="Genomic_DNA"/>
</dbReference>
<protein>
    <submittedName>
        <fullName evidence="1">Addiction module protein</fullName>
    </submittedName>
</protein>
<accession>A0ABW7EVT9</accession>
<evidence type="ECO:0000313" key="2">
    <source>
        <dbReference type="Proteomes" id="UP001606210"/>
    </source>
</evidence>
<proteinExistence type="predicted"/>
<gene>
    <name evidence="1" type="ORF">ACG00Y_00840</name>
</gene>
<sequence>MPDPVAELAEQGRNLSPEDRVRLLDLLLESLQPLSAQLSDEAWAQEIERRVAAHERGEGNLHELDDVMAEARRLAP</sequence>
<keyword evidence="2" id="KW-1185">Reference proteome</keyword>
<evidence type="ECO:0000313" key="1">
    <source>
        <dbReference type="EMBL" id="MFG6428435.1"/>
    </source>
</evidence>
<reference evidence="1 2" key="1">
    <citation type="submission" date="2024-08" db="EMBL/GenBank/DDBJ databases">
        <authorList>
            <person name="Lu H."/>
        </authorList>
    </citation>
    <scope>NUCLEOTIDE SEQUENCE [LARGE SCALE GENOMIC DNA]</scope>
    <source>
        <strain evidence="1 2">LYH14W</strain>
    </source>
</reference>
<organism evidence="1 2">
    <name type="scientific">Pelomonas parva</name>
    <dbReference type="NCBI Taxonomy" id="3299032"/>
    <lineage>
        <taxon>Bacteria</taxon>
        <taxon>Pseudomonadati</taxon>
        <taxon>Pseudomonadota</taxon>
        <taxon>Betaproteobacteria</taxon>
        <taxon>Burkholderiales</taxon>
        <taxon>Sphaerotilaceae</taxon>
        <taxon>Roseateles</taxon>
    </lineage>
</organism>
<name>A0ABW7EVT9_9BURK</name>
<dbReference type="Pfam" id="PF09720">
    <property type="entry name" value="Unstab_antitox"/>
    <property type="match status" value="1"/>
</dbReference>
<dbReference type="RefSeq" id="WP_394475365.1">
    <property type="nucleotide sequence ID" value="NZ_JBIGHV010000001.1"/>
</dbReference>